<gene>
    <name evidence="1" type="ORF">XBP1_1260006</name>
</gene>
<evidence type="ECO:0000313" key="2">
    <source>
        <dbReference type="Proteomes" id="UP000028511"/>
    </source>
</evidence>
<dbReference type="HOGENOM" id="CLU_3142296_0_0_6"/>
<protein>
    <submittedName>
        <fullName evidence="1">Uncharacterized protein</fullName>
    </submittedName>
</protein>
<dbReference type="AlphaFoldDB" id="A0A077N8L9"/>
<organism evidence="1 2">
    <name type="scientific">Xenorhabdus bovienii str. puntauvense</name>
    <dbReference type="NCBI Taxonomy" id="1398201"/>
    <lineage>
        <taxon>Bacteria</taxon>
        <taxon>Pseudomonadati</taxon>
        <taxon>Pseudomonadota</taxon>
        <taxon>Gammaproteobacteria</taxon>
        <taxon>Enterobacterales</taxon>
        <taxon>Morganellaceae</taxon>
        <taxon>Xenorhabdus</taxon>
    </lineage>
</organism>
<dbReference type="EMBL" id="CBSW010000031">
    <property type="protein sequence ID" value="CDG95409.1"/>
    <property type="molecule type" value="Genomic_DNA"/>
</dbReference>
<accession>A0A077N8L9</accession>
<comment type="caution">
    <text evidence="1">The sequence shown here is derived from an EMBL/GenBank/DDBJ whole genome shotgun (WGS) entry which is preliminary data.</text>
</comment>
<name>A0A077N8L9_XENBV</name>
<evidence type="ECO:0000313" key="1">
    <source>
        <dbReference type="EMBL" id="CDG95409.1"/>
    </source>
</evidence>
<reference evidence="1" key="1">
    <citation type="submission" date="2013-07" db="EMBL/GenBank/DDBJ databases">
        <title>Sub-species coevolution in mutualistic symbiosis.</title>
        <authorList>
            <person name="Murfin K."/>
            <person name="Klassen J."/>
            <person name="Lee M."/>
            <person name="Forst S."/>
            <person name="Stock P."/>
            <person name="Goodrich-Blair H."/>
        </authorList>
    </citation>
    <scope>NUCLEOTIDE SEQUENCE [LARGE SCALE GENOMIC DNA]</scope>
    <source>
        <strain evidence="1">Puntauvense</strain>
    </source>
</reference>
<dbReference type="Proteomes" id="UP000028511">
    <property type="component" value="Unassembled WGS sequence"/>
</dbReference>
<proteinExistence type="predicted"/>
<sequence>MARFAVTCIDILNILIGCYPYRTTQATTLIHHSTSLFEINLWDKILYQR</sequence>